<sequence length="163" mass="19405">MPEFIEALRTLTFADFLRLLAILTPFIVAIWGAFRWAYGVRLKTLETSLTELRTDFQRNLNREVEKEKLDFNEKNITLQQKIEALRTDIDNRNIKYSEMLSDFTEFHLKAKPVCLESQELKLLWEELDEKYCKHERMTKRRRKVVERGGVWIDPNSVPPAEDD</sequence>
<reference evidence="2 3" key="1">
    <citation type="submission" date="2018-04" db="EMBL/GenBank/DDBJ databases">
        <title>Active sludge and wastewater microbial communities from Klosterneuburg, Austria.</title>
        <authorList>
            <person name="Wagner M."/>
        </authorList>
    </citation>
    <scope>NUCLEOTIDE SEQUENCE [LARGE SCALE GENOMIC DNA]</scope>
    <source>
        <strain evidence="2 3">Nm 57</strain>
    </source>
</reference>
<keyword evidence="1" id="KW-0472">Membrane</keyword>
<keyword evidence="3" id="KW-1185">Reference proteome</keyword>
<proteinExistence type="predicted"/>
<organism evidence="2 3">
    <name type="scientific">Nitrosomonas eutropha</name>
    <dbReference type="NCBI Taxonomy" id="916"/>
    <lineage>
        <taxon>Bacteria</taxon>
        <taxon>Pseudomonadati</taxon>
        <taxon>Pseudomonadota</taxon>
        <taxon>Betaproteobacteria</taxon>
        <taxon>Nitrosomonadales</taxon>
        <taxon>Nitrosomonadaceae</taxon>
        <taxon>Nitrosomonas</taxon>
    </lineage>
</organism>
<gene>
    <name evidence="2" type="ORF">C8R14_1537</name>
</gene>
<dbReference type="RefSeq" id="WP_011634139.1">
    <property type="nucleotide sequence ID" value="NZ_FMTW01000053.1"/>
</dbReference>
<dbReference type="EMBL" id="QICQ01000053">
    <property type="protein sequence ID" value="PXV73668.1"/>
    <property type="molecule type" value="Genomic_DNA"/>
</dbReference>
<evidence type="ECO:0000256" key="1">
    <source>
        <dbReference type="SAM" id="Phobius"/>
    </source>
</evidence>
<keyword evidence="1" id="KW-0812">Transmembrane</keyword>
<accession>A0ABX5M5T1</accession>
<evidence type="ECO:0000313" key="2">
    <source>
        <dbReference type="EMBL" id="PXV73668.1"/>
    </source>
</evidence>
<feature type="transmembrane region" description="Helical" evidence="1">
    <location>
        <begin position="16"/>
        <end position="38"/>
    </location>
</feature>
<protein>
    <submittedName>
        <fullName evidence="2">Uncharacterized protein</fullName>
    </submittedName>
</protein>
<keyword evidence="1" id="KW-1133">Transmembrane helix</keyword>
<name>A0ABX5M5T1_9PROT</name>
<dbReference type="Proteomes" id="UP000247780">
    <property type="component" value="Unassembled WGS sequence"/>
</dbReference>
<evidence type="ECO:0000313" key="3">
    <source>
        <dbReference type="Proteomes" id="UP000247780"/>
    </source>
</evidence>
<comment type="caution">
    <text evidence="2">The sequence shown here is derived from an EMBL/GenBank/DDBJ whole genome shotgun (WGS) entry which is preliminary data.</text>
</comment>